<name>A0A078I9V5_BRANA</name>
<feature type="region of interest" description="Disordered" evidence="1">
    <location>
        <begin position="231"/>
        <end position="259"/>
    </location>
</feature>
<dbReference type="InterPro" id="IPR025322">
    <property type="entry name" value="PADRE_dom"/>
</dbReference>
<dbReference type="EMBL" id="HG994363">
    <property type="protein sequence ID" value="CAF2045079.1"/>
    <property type="molecule type" value="Genomic_DNA"/>
</dbReference>
<feature type="region of interest" description="Disordered" evidence="1">
    <location>
        <begin position="132"/>
        <end position="152"/>
    </location>
</feature>
<proteinExistence type="predicted"/>
<dbReference type="PANTHER" id="PTHR33052">
    <property type="entry name" value="DUF4228 DOMAIN PROTEIN-RELATED"/>
    <property type="match status" value="1"/>
</dbReference>
<dbReference type="Proteomes" id="UP001295469">
    <property type="component" value="Chromosome A09"/>
</dbReference>
<dbReference type="PaxDb" id="3708-A0A078I9V5"/>
<evidence type="ECO:0000313" key="3">
    <source>
        <dbReference type="EMBL" id="CDY46621.1"/>
    </source>
</evidence>
<dbReference type="Pfam" id="PF14009">
    <property type="entry name" value="PADRE"/>
    <property type="match status" value="1"/>
</dbReference>
<reference evidence="3" key="2">
    <citation type="submission" date="2014-06" db="EMBL/GenBank/DDBJ databases">
        <authorList>
            <person name="Genoscope - CEA"/>
        </authorList>
    </citation>
    <scope>NUCLEOTIDE SEQUENCE</scope>
</reference>
<gene>
    <name evidence="3" type="primary">BnaA09g27480D</name>
    <name evidence="2" type="ORF">DARMORV10_A09P37870.1</name>
    <name evidence="3" type="ORF">GSBRNA2T00085901001</name>
</gene>
<organism evidence="3 4">
    <name type="scientific">Brassica napus</name>
    <name type="common">Rape</name>
    <dbReference type="NCBI Taxonomy" id="3708"/>
    <lineage>
        <taxon>Eukaryota</taxon>
        <taxon>Viridiplantae</taxon>
        <taxon>Streptophyta</taxon>
        <taxon>Embryophyta</taxon>
        <taxon>Tracheophyta</taxon>
        <taxon>Spermatophyta</taxon>
        <taxon>Magnoliopsida</taxon>
        <taxon>eudicotyledons</taxon>
        <taxon>Gunneridae</taxon>
        <taxon>Pentapetalae</taxon>
        <taxon>rosids</taxon>
        <taxon>malvids</taxon>
        <taxon>Brassicales</taxon>
        <taxon>Brassicaceae</taxon>
        <taxon>Brassiceae</taxon>
        <taxon>Brassica</taxon>
    </lineage>
</organism>
<evidence type="ECO:0000256" key="1">
    <source>
        <dbReference type="SAM" id="MobiDB-lite"/>
    </source>
</evidence>
<dbReference type="OMA" id="NLQMIPW"/>
<dbReference type="Proteomes" id="UP000028999">
    <property type="component" value="Unassembled WGS sequence"/>
</dbReference>
<dbReference type="STRING" id="3708.A0A078I9V5"/>
<keyword evidence="4" id="KW-1185">Reference proteome</keyword>
<evidence type="ECO:0000313" key="4">
    <source>
        <dbReference type="Proteomes" id="UP000028999"/>
    </source>
</evidence>
<dbReference type="GeneID" id="106416699"/>
<feature type="compositionally biased region" description="Basic residues" evidence="1">
    <location>
        <begin position="233"/>
        <end position="247"/>
    </location>
</feature>
<dbReference type="Gramene" id="CDY46621">
    <property type="protein sequence ID" value="CDY46621"/>
    <property type="gene ID" value="GSBRNA2T00085901001"/>
</dbReference>
<dbReference type="EMBL" id="LK032679">
    <property type="protein sequence ID" value="CDY46621.1"/>
    <property type="molecule type" value="Genomic_DNA"/>
</dbReference>
<evidence type="ECO:0000313" key="2">
    <source>
        <dbReference type="EMBL" id="CAF2045079.1"/>
    </source>
</evidence>
<dbReference type="OrthoDB" id="652082at2759"/>
<protein>
    <submittedName>
        <fullName evidence="2">(rape) hypothetical protein</fullName>
    </submittedName>
    <submittedName>
        <fullName evidence="3">BnaA09g27480D protein</fullName>
    </submittedName>
</protein>
<reference evidence="2" key="3">
    <citation type="submission" date="2021-01" db="EMBL/GenBank/DDBJ databases">
        <authorList>
            <consortium name="Genoscope - CEA"/>
            <person name="William W."/>
        </authorList>
    </citation>
    <scope>NUCLEOTIDE SEQUENCE</scope>
</reference>
<dbReference type="KEGG" id="bna:106416699"/>
<dbReference type="AlphaFoldDB" id="A0A078I9V5"/>
<sequence>MGHDNIAKLASLLVKLHRAPSGWLCLHPRPSRSISDRGEGEKNQRKIKLVRSDGSLEVYDRPVVVSELTRDFPKHKICRSDSLYIGQRTPVLSETDTLKLGLNYFLLPSDFFMNTLSFLTIAALKSSQNGVGSVRKSAGTQQQQQQQPFLIQKGGTGEKLRIRVSEEFMSELMMEGRKNREQEKEAEEEGEGRVCTTVKLKKDYVQLVSLRKWKPKLETITEAKAMKGTVEMKKKKRRKFPVMKKRSCKDSSQTDNSCAKRKLQYKFKSKTKKAILRKLA</sequence>
<reference evidence="3 4" key="1">
    <citation type="journal article" date="2014" name="Science">
        <title>Plant genetics. Early allopolyploid evolution in the post-Neolithic Brassica napus oilseed genome.</title>
        <authorList>
            <person name="Chalhoub B."/>
            <person name="Denoeud F."/>
            <person name="Liu S."/>
            <person name="Parkin I.A."/>
            <person name="Tang H."/>
            <person name="Wang X."/>
            <person name="Chiquet J."/>
            <person name="Belcram H."/>
            <person name="Tong C."/>
            <person name="Samans B."/>
            <person name="Correa M."/>
            <person name="Da Silva C."/>
            <person name="Just J."/>
            <person name="Falentin C."/>
            <person name="Koh C.S."/>
            <person name="Le Clainche I."/>
            <person name="Bernard M."/>
            <person name="Bento P."/>
            <person name="Noel B."/>
            <person name="Labadie K."/>
            <person name="Alberti A."/>
            <person name="Charles M."/>
            <person name="Arnaud D."/>
            <person name="Guo H."/>
            <person name="Daviaud C."/>
            <person name="Alamery S."/>
            <person name="Jabbari K."/>
            <person name="Zhao M."/>
            <person name="Edger P.P."/>
            <person name="Chelaifa H."/>
            <person name="Tack D."/>
            <person name="Lassalle G."/>
            <person name="Mestiri I."/>
            <person name="Schnel N."/>
            <person name="Le Paslier M.C."/>
            <person name="Fan G."/>
            <person name="Renault V."/>
            <person name="Bayer P.E."/>
            <person name="Golicz A.A."/>
            <person name="Manoli S."/>
            <person name="Lee T.H."/>
            <person name="Thi V.H."/>
            <person name="Chalabi S."/>
            <person name="Hu Q."/>
            <person name="Fan C."/>
            <person name="Tollenaere R."/>
            <person name="Lu Y."/>
            <person name="Battail C."/>
            <person name="Shen J."/>
            <person name="Sidebottom C.H."/>
            <person name="Wang X."/>
            <person name="Canaguier A."/>
            <person name="Chauveau A."/>
            <person name="Berard A."/>
            <person name="Deniot G."/>
            <person name="Guan M."/>
            <person name="Liu Z."/>
            <person name="Sun F."/>
            <person name="Lim Y.P."/>
            <person name="Lyons E."/>
            <person name="Town C.D."/>
            <person name="Bancroft I."/>
            <person name="Wang X."/>
            <person name="Meng J."/>
            <person name="Ma J."/>
            <person name="Pires J.C."/>
            <person name="King G.J."/>
            <person name="Brunel D."/>
            <person name="Delourme R."/>
            <person name="Renard M."/>
            <person name="Aury J.M."/>
            <person name="Adams K.L."/>
            <person name="Batley J."/>
            <person name="Snowdon R.J."/>
            <person name="Tost J."/>
            <person name="Edwards D."/>
            <person name="Zhou Y."/>
            <person name="Hua W."/>
            <person name="Sharpe A.G."/>
            <person name="Paterson A.H."/>
            <person name="Guan C."/>
            <person name="Wincker P."/>
        </authorList>
    </citation>
    <scope>NUCLEOTIDE SEQUENCE [LARGE SCALE GENOMIC DNA]</scope>
    <source>
        <strain evidence="4">cv. Darmor-bzh</strain>
    </source>
</reference>
<accession>A0A078I9V5</accession>
<dbReference type="RefSeq" id="XP_013713069.1">
    <property type="nucleotide sequence ID" value="XM_013857615.3"/>
</dbReference>